<accession>A0ABN0WVE0</accession>
<sequence>MEGSFPLIKNSGTMHLFQTSKLFIDVCSIRKEKDFFRGVYISELVILFTFDRLVRILSFQLTGAFV</sequence>
<gene>
    <name evidence="1" type="ORF">GCM10008967_42380</name>
</gene>
<name>A0ABN0WVE0_9BACI</name>
<evidence type="ECO:0000313" key="2">
    <source>
        <dbReference type="Proteomes" id="UP001500782"/>
    </source>
</evidence>
<evidence type="ECO:0000313" key="1">
    <source>
        <dbReference type="EMBL" id="GAA0347538.1"/>
    </source>
</evidence>
<dbReference type="Proteomes" id="UP001500782">
    <property type="component" value="Unassembled WGS sequence"/>
</dbReference>
<keyword evidence="2" id="KW-1185">Reference proteome</keyword>
<dbReference type="EMBL" id="BAAADJ010000064">
    <property type="protein sequence ID" value="GAA0347538.1"/>
    <property type="molecule type" value="Genomic_DNA"/>
</dbReference>
<proteinExistence type="predicted"/>
<reference evidence="1 2" key="1">
    <citation type="journal article" date="2019" name="Int. J. Syst. Evol. Microbiol.">
        <title>The Global Catalogue of Microorganisms (GCM) 10K type strain sequencing project: providing services to taxonomists for standard genome sequencing and annotation.</title>
        <authorList>
            <consortium name="The Broad Institute Genomics Platform"/>
            <consortium name="The Broad Institute Genome Sequencing Center for Infectious Disease"/>
            <person name="Wu L."/>
            <person name="Ma J."/>
        </authorList>
    </citation>
    <scope>NUCLEOTIDE SEQUENCE [LARGE SCALE GENOMIC DNA]</scope>
    <source>
        <strain evidence="1 2">JCM 9731</strain>
    </source>
</reference>
<protein>
    <submittedName>
        <fullName evidence="1">Uncharacterized protein</fullName>
    </submittedName>
</protein>
<comment type="caution">
    <text evidence="1">The sequence shown here is derived from an EMBL/GenBank/DDBJ whole genome shotgun (WGS) entry which is preliminary data.</text>
</comment>
<organism evidence="1 2">
    <name type="scientific">Bacillus carboniphilus</name>
    <dbReference type="NCBI Taxonomy" id="86663"/>
    <lineage>
        <taxon>Bacteria</taxon>
        <taxon>Bacillati</taxon>
        <taxon>Bacillota</taxon>
        <taxon>Bacilli</taxon>
        <taxon>Bacillales</taxon>
        <taxon>Bacillaceae</taxon>
        <taxon>Bacillus</taxon>
    </lineage>
</organism>